<feature type="region of interest" description="Disordered" evidence="1">
    <location>
        <begin position="16"/>
        <end position="52"/>
    </location>
</feature>
<feature type="region of interest" description="Disordered" evidence="1">
    <location>
        <begin position="86"/>
        <end position="106"/>
    </location>
</feature>
<comment type="caution">
    <text evidence="2">The sequence shown here is derived from an EMBL/GenBank/DDBJ whole genome shotgun (WGS) entry which is preliminary data.</text>
</comment>
<feature type="compositionally biased region" description="Basic and acidic residues" evidence="1">
    <location>
        <begin position="27"/>
        <end position="42"/>
    </location>
</feature>
<dbReference type="EMBL" id="AVOT02003743">
    <property type="protein sequence ID" value="MBW0474454.1"/>
    <property type="molecule type" value="Genomic_DNA"/>
</dbReference>
<evidence type="ECO:0000313" key="2">
    <source>
        <dbReference type="EMBL" id="MBW0474454.1"/>
    </source>
</evidence>
<organism evidence="2 3">
    <name type="scientific">Austropuccinia psidii MF-1</name>
    <dbReference type="NCBI Taxonomy" id="1389203"/>
    <lineage>
        <taxon>Eukaryota</taxon>
        <taxon>Fungi</taxon>
        <taxon>Dikarya</taxon>
        <taxon>Basidiomycota</taxon>
        <taxon>Pucciniomycotina</taxon>
        <taxon>Pucciniomycetes</taxon>
        <taxon>Pucciniales</taxon>
        <taxon>Sphaerophragmiaceae</taxon>
        <taxon>Austropuccinia</taxon>
    </lineage>
</organism>
<feature type="compositionally biased region" description="Basic and acidic residues" evidence="1">
    <location>
        <begin position="94"/>
        <end position="105"/>
    </location>
</feature>
<feature type="compositionally biased region" description="Acidic residues" evidence="1">
    <location>
        <begin position="43"/>
        <end position="52"/>
    </location>
</feature>
<gene>
    <name evidence="2" type="ORF">O181_014169</name>
</gene>
<name>A0A9Q3BZM3_9BASI</name>
<evidence type="ECO:0000256" key="1">
    <source>
        <dbReference type="SAM" id="MobiDB-lite"/>
    </source>
</evidence>
<reference evidence="2" key="1">
    <citation type="submission" date="2021-03" db="EMBL/GenBank/DDBJ databases">
        <title>Draft genome sequence of rust myrtle Austropuccinia psidii MF-1, a brazilian biotype.</title>
        <authorList>
            <person name="Quecine M.C."/>
            <person name="Pachon D.M.R."/>
            <person name="Bonatelli M.L."/>
            <person name="Correr F.H."/>
            <person name="Franceschini L.M."/>
            <person name="Leite T.F."/>
            <person name="Margarido G.R.A."/>
            <person name="Almeida C.A."/>
            <person name="Ferrarezi J.A."/>
            <person name="Labate C.A."/>
        </authorList>
    </citation>
    <scope>NUCLEOTIDE SEQUENCE</scope>
    <source>
        <strain evidence="2">MF-1</strain>
    </source>
</reference>
<proteinExistence type="predicted"/>
<evidence type="ECO:0000313" key="3">
    <source>
        <dbReference type="Proteomes" id="UP000765509"/>
    </source>
</evidence>
<dbReference type="AlphaFoldDB" id="A0A9Q3BZM3"/>
<keyword evidence="3" id="KW-1185">Reference proteome</keyword>
<accession>A0A9Q3BZM3</accession>
<sequence length="126" mass="14257">MDLLVLGSFNQIVFEEKPRISSSSKESILHAPDRKSKGKEPEEDKMEVEDSGAIEKIKEELKKMGRNLDMAREDPEKWLSLELSGMNEADEGESPQKKTKLDIKTPEANSSGISKLCFNLFEEEKV</sequence>
<protein>
    <submittedName>
        <fullName evidence="2">Uncharacterized protein</fullName>
    </submittedName>
</protein>
<dbReference type="Proteomes" id="UP000765509">
    <property type="component" value="Unassembled WGS sequence"/>
</dbReference>